<feature type="domain" description="GmrSD restriction endonucleases C-terminal" evidence="2">
    <location>
        <begin position="445"/>
        <end position="595"/>
    </location>
</feature>
<dbReference type="Pfam" id="PF18755">
    <property type="entry name" value="RAMA"/>
    <property type="match status" value="1"/>
</dbReference>
<dbReference type="InterPro" id="IPR004919">
    <property type="entry name" value="GmrSD_N"/>
</dbReference>
<dbReference type="PANTHER" id="PTHR35149">
    <property type="entry name" value="SLL5132 PROTEIN"/>
    <property type="match status" value="1"/>
</dbReference>
<sequence>MADAPIQGHSYTIHQLFSGDRTFQVDNYQREYSWDQRDVATLVHDLHQSFRKSWDPTHGRRETAEYHPYFLGPFVYVESGETTILVDGQQRITTLHLLLIHLYRLMKDREEFEEASKLSNLISTSSYGETTFTVHAPERDELLRSLVDWLPYELPGEPSPSVRNLYERAQDLEEDFPDELSGEALLHFTDWLLTRVCMVGIKAHSNQHGWEIFVTMNDRGVRLTPIDLLKGHLIEKAHQDSIDLNAEWREMLAQLSTLGMRTPGEFIETLLLAKYATIDDENDRAAVIGASHEWVRTHADRIGLRNSEDYRKFLKITINNLARRYQTLVAAARSQDPDFAAIRYNAENGLSKQYLLVMAAIEPTDTETEFRSKATLIASFLDLVYLRKLVNGTVSRPNELDDDIYELVRELRGIGPTDNLRSSLSRHIAELTDEFNGMTNFGLQDNRRHIRYLLARLTAFVESECETDRDELSEFVRYVGGERPFEIEHIWANKFERHQAETKTEKTFYSIRNRLGGLLLLSKSDNASFNDKTYQEKLPFYFRQNTLARSLNKSSYEHYSMYRKFRKKYNLDKIMTHYDDFTKESIEQRQQLYIRLCEIIWSPERLGFSIPKNVAPQRRRARRTRANYDVSLNDLLAAEFINPDEQIVGAHKGTDHNARLLSDGKIQLSTGELFPSPSRAAMYAVSRQSCNGWTFWRLARDPSQSLADVRAQALASGRLDNNRQLPMQ</sequence>
<dbReference type="Proteomes" id="UP000580474">
    <property type="component" value="Unassembled WGS sequence"/>
</dbReference>
<evidence type="ECO:0000259" key="3">
    <source>
        <dbReference type="Pfam" id="PF18755"/>
    </source>
</evidence>
<gene>
    <name evidence="4" type="ORF">BJ969_003496</name>
</gene>
<dbReference type="Pfam" id="PF03235">
    <property type="entry name" value="GmrSD_N"/>
    <property type="match status" value="1"/>
</dbReference>
<dbReference type="Pfam" id="PF07510">
    <property type="entry name" value="GmrSD_C"/>
    <property type="match status" value="1"/>
</dbReference>
<evidence type="ECO:0008006" key="6">
    <source>
        <dbReference type="Google" id="ProtNLM"/>
    </source>
</evidence>
<keyword evidence="5" id="KW-1185">Reference proteome</keyword>
<accession>A0A840NJD6</accession>
<dbReference type="PANTHER" id="PTHR35149:SF2">
    <property type="entry name" value="DUF262 DOMAIN-CONTAINING PROTEIN"/>
    <property type="match status" value="1"/>
</dbReference>
<dbReference type="AlphaFoldDB" id="A0A840NJD6"/>
<name>A0A840NJD6_9PSEU</name>
<protein>
    <recommendedName>
        <fullName evidence="6">DUF262 domain-containing protein</fullName>
    </recommendedName>
</protein>
<dbReference type="EMBL" id="JACHIV010000001">
    <property type="protein sequence ID" value="MBB5070408.1"/>
    <property type="molecule type" value="Genomic_DNA"/>
</dbReference>
<comment type="caution">
    <text evidence="4">The sequence shown here is derived from an EMBL/GenBank/DDBJ whole genome shotgun (WGS) entry which is preliminary data.</text>
</comment>
<feature type="domain" description="GmrSD restriction endonucleases N-terminal" evidence="1">
    <location>
        <begin position="13"/>
        <end position="233"/>
    </location>
</feature>
<organism evidence="4 5">
    <name type="scientific">Saccharopolyspora gloriosae</name>
    <dbReference type="NCBI Taxonomy" id="455344"/>
    <lineage>
        <taxon>Bacteria</taxon>
        <taxon>Bacillati</taxon>
        <taxon>Actinomycetota</taxon>
        <taxon>Actinomycetes</taxon>
        <taxon>Pseudonocardiales</taxon>
        <taxon>Pseudonocardiaceae</taxon>
        <taxon>Saccharopolyspora</taxon>
    </lineage>
</organism>
<dbReference type="InterPro" id="IPR011089">
    <property type="entry name" value="GmrSD_C"/>
</dbReference>
<dbReference type="InterPro" id="IPR040843">
    <property type="entry name" value="RAMA"/>
</dbReference>
<evidence type="ECO:0000313" key="5">
    <source>
        <dbReference type="Proteomes" id="UP000580474"/>
    </source>
</evidence>
<feature type="domain" description="RAMA" evidence="3">
    <location>
        <begin position="617"/>
        <end position="715"/>
    </location>
</feature>
<proteinExistence type="predicted"/>
<reference evidence="4 5" key="1">
    <citation type="submission" date="2020-08" db="EMBL/GenBank/DDBJ databases">
        <title>Sequencing the genomes of 1000 actinobacteria strains.</title>
        <authorList>
            <person name="Klenk H.-P."/>
        </authorList>
    </citation>
    <scope>NUCLEOTIDE SEQUENCE [LARGE SCALE GENOMIC DNA]</scope>
    <source>
        <strain evidence="4 5">DSM 45582</strain>
    </source>
</reference>
<evidence type="ECO:0000259" key="1">
    <source>
        <dbReference type="Pfam" id="PF03235"/>
    </source>
</evidence>
<dbReference type="RefSeq" id="WP_184479944.1">
    <property type="nucleotide sequence ID" value="NZ_JACHIV010000001.1"/>
</dbReference>
<evidence type="ECO:0000259" key="2">
    <source>
        <dbReference type="Pfam" id="PF07510"/>
    </source>
</evidence>
<evidence type="ECO:0000313" key="4">
    <source>
        <dbReference type="EMBL" id="MBB5070408.1"/>
    </source>
</evidence>